<sequence>MLRRGGRGCASVVEGASVHWKKGNEDDDDDDEKRNEERRPDGPGIYHFVAKVP</sequence>
<protein>
    <submittedName>
        <fullName evidence="2">Uncharacterized protein</fullName>
    </submittedName>
</protein>
<dbReference type="AlphaFoldDB" id="A0AA40FRE1"/>
<evidence type="ECO:0000256" key="1">
    <source>
        <dbReference type="SAM" id="MobiDB-lite"/>
    </source>
</evidence>
<proteinExistence type="predicted"/>
<keyword evidence="3" id="KW-1185">Reference proteome</keyword>
<gene>
    <name evidence="2" type="ORF">K0M31_006974</name>
</gene>
<dbReference type="EMBL" id="JAHYIQ010000019">
    <property type="protein sequence ID" value="KAK1123944.1"/>
    <property type="molecule type" value="Genomic_DNA"/>
</dbReference>
<accession>A0AA40FRE1</accession>
<feature type="region of interest" description="Disordered" evidence="1">
    <location>
        <begin position="1"/>
        <end position="53"/>
    </location>
</feature>
<comment type="caution">
    <text evidence="2">The sequence shown here is derived from an EMBL/GenBank/DDBJ whole genome shotgun (WGS) entry which is preliminary data.</text>
</comment>
<evidence type="ECO:0000313" key="3">
    <source>
        <dbReference type="Proteomes" id="UP001177670"/>
    </source>
</evidence>
<reference evidence="2" key="1">
    <citation type="submission" date="2021-10" db="EMBL/GenBank/DDBJ databases">
        <title>Melipona bicolor Genome sequencing and assembly.</title>
        <authorList>
            <person name="Araujo N.S."/>
            <person name="Arias M.C."/>
        </authorList>
    </citation>
    <scope>NUCLEOTIDE SEQUENCE</scope>
    <source>
        <strain evidence="2">USP_2M_L1-L4_2017</strain>
        <tissue evidence="2">Whole body</tissue>
    </source>
</reference>
<dbReference type="Proteomes" id="UP001177670">
    <property type="component" value="Unassembled WGS sequence"/>
</dbReference>
<organism evidence="2 3">
    <name type="scientific">Melipona bicolor</name>
    <dbReference type="NCBI Taxonomy" id="60889"/>
    <lineage>
        <taxon>Eukaryota</taxon>
        <taxon>Metazoa</taxon>
        <taxon>Ecdysozoa</taxon>
        <taxon>Arthropoda</taxon>
        <taxon>Hexapoda</taxon>
        <taxon>Insecta</taxon>
        <taxon>Pterygota</taxon>
        <taxon>Neoptera</taxon>
        <taxon>Endopterygota</taxon>
        <taxon>Hymenoptera</taxon>
        <taxon>Apocrita</taxon>
        <taxon>Aculeata</taxon>
        <taxon>Apoidea</taxon>
        <taxon>Anthophila</taxon>
        <taxon>Apidae</taxon>
        <taxon>Melipona</taxon>
    </lineage>
</organism>
<evidence type="ECO:0000313" key="2">
    <source>
        <dbReference type="EMBL" id="KAK1123944.1"/>
    </source>
</evidence>
<feature type="compositionally biased region" description="Basic and acidic residues" evidence="1">
    <location>
        <begin position="32"/>
        <end position="41"/>
    </location>
</feature>
<name>A0AA40FRE1_9HYME</name>